<evidence type="ECO:0000256" key="4">
    <source>
        <dbReference type="ARBA" id="ARBA00022692"/>
    </source>
</evidence>
<dbReference type="Proteomes" id="UP000313231">
    <property type="component" value="Unassembled WGS sequence"/>
</dbReference>
<gene>
    <name evidence="14" type="ORF">FHP29_15160</name>
</gene>
<evidence type="ECO:0000256" key="2">
    <source>
        <dbReference type="ARBA" id="ARBA00004236"/>
    </source>
</evidence>
<dbReference type="PANTHER" id="PTHR37461:SF1">
    <property type="entry name" value="ANTI-SIGMA-K FACTOR RSKA"/>
    <property type="match status" value="1"/>
</dbReference>
<dbReference type="Gene3D" id="1.10.10.1320">
    <property type="entry name" value="Anti-sigma factor, zinc-finger domain"/>
    <property type="match status" value="1"/>
</dbReference>
<dbReference type="InterPro" id="IPR051474">
    <property type="entry name" value="Anti-sigma-K/W_factor"/>
</dbReference>
<evidence type="ECO:0000256" key="5">
    <source>
        <dbReference type="ARBA" id="ARBA00022989"/>
    </source>
</evidence>
<comment type="subcellular location">
    <subcellularLocation>
        <location evidence="2">Cell membrane</location>
    </subcellularLocation>
    <subcellularLocation>
        <location evidence="1">Membrane</location>
        <topology evidence="1">Single-pass membrane protein</topology>
    </subcellularLocation>
</comment>
<reference evidence="14 15" key="1">
    <citation type="journal article" date="2016" name="Int. J. Syst. Evol. Microbiol.">
        <title>Nocardioides albidus sp. nov., an actinobacterium isolated from garden soil.</title>
        <authorList>
            <person name="Singh H."/>
            <person name="Du J."/>
            <person name="Trinh H."/>
            <person name="Won K."/>
            <person name="Yang J.E."/>
            <person name="Yin C."/>
            <person name="Kook M."/>
            <person name="Yi T.H."/>
        </authorList>
    </citation>
    <scope>NUCLEOTIDE SEQUENCE [LARGE SCALE GENOMIC DNA]</scope>
    <source>
        <strain evidence="14 15">CCTCC AB 2015297</strain>
    </source>
</reference>
<keyword evidence="15" id="KW-1185">Reference proteome</keyword>
<dbReference type="InterPro" id="IPR018764">
    <property type="entry name" value="RskA_C"/>
</dbReference>
<keyword evidence="3" id="KW-1003">Cell membrane</keyword>
<evidence type="ECO:0000256" key="9">
    <source>
        <dbReference type="ARBA" id="ARBA00029829"/>
    </source>
</evidence>
<keyword evidence="6" id="KW-0805">Transcription regulation</keyword>
<feature type="domain" description="Anti-sigma K factor RskA C-terminal" evidence="12">
    <location>
        <begin position="117"/>
        <end position="253"/>
    </location>
</feature>
<dbReference type="InterPro" id="IPR041916">
    <property type="entry name" value="Anti_sigma_zinc_sf"/>
</dbReference>
<evidence type="ECO:0000256" key="11">
    <source>
        <dbReference type="SAM" id="Phobius"/>
    </source>
</evidence>
<evidence type="ECO:0000256" key="10">
    <source>
        <dbReference type="ARBA" id="ARBA00030803"/>
    </source>
</evidence>
<evidence type="ECO:0000256" key="6">
    <source>
        <dbReference type="ARBA" id="ARBA00023015"/>
    </source>
</evidence>
<evidence type="ECO:0000256" key="1">
    <source>
        <dbReference type="ARBA" id="ARBA00004167"/>
    </source>
</evidence>
<keyword evidence="4 11" id="KW-0812">Transmembrane</keyword>
<dbReference type="Pfam" id="PF10099">
    <property type="entry name" value="RskA_C"/>
    <property type="match status" value="1"/>
</dbReference>
<organism evidence="14 15">
    <name type="scientific">Nocardioides albidus</name>
    <dbReference type="NCBI Taxonomy" id="1517589"/>
    <lineage>
        <taxon>Bacteria</taxon>
        <taxon>Bacillati</taxon>
        <taxon>Actinomycetota</taxon>
        <taxon>Actinomycetes</taxon>
        <taxon>Propionibacteriales</taxon>
        <taxon>Nocardioidaceae</taxon>
        <taxon>Nocardioides</taxon>
    </lineage>
</organism>
<evidence type="ECO:0000313" key="15">
    <source>
        <dbReference type="Proteomes" id="UP000313231"/>
    </source>
</evidence>
<keyword evidence="5 11" id="KW-1133">Transmembrane helix</keyword>
<dbReference type="GO" id="GO:0016989">
    <property type="term" value="F:sigma factor antagonist activity"/>
    <property type="evidence" value="ECO:0007669"/>
    <property type="project" value="TreeGrafter"/>
</dbReference>
<dbReference type="GO" id="GO:0005886">
    <property type="term" value="C:plasma membrane"/>
    <property type="evidence" value="ECO:0007669"/>
    <property type="project" value="UniProtKB-SubCell"/>
</dbReference>
<dbReference type="AlphaFoldDB" id="A0A5C4VTK2"/>
<name>A0A5C4VTK2_9ACTN</name>
<dbReference type="RefSeq" id="WP_139623681.1">
    <property type="nucleotide sequence ID" value="NZ_VDMP01000025.1"/>
</dbReference>
<feature type="domain" description="Putative zinc-finger" evidence="13">
    <location>
        <begin position="11"/>
        <end position="43"/>
    </location>
</feature>
<dbReference type="InterPro" id="IPR027383">
    <property type="entry name" value="Znf_put"/>
</dbReference>
<protein>
    <recommendedName>
        <fullName evidence="10">Regulator of SigK</fullName>
    </recommendedName>
    <alternativeName>
        <fullName evidence="9">Sigma-K anti-sigma factor RskA</fullName>
    </alternativeName>
</protein>
<comment type="caution">
    <text evidence="14">The sequence shown here is derived from an EMBL/GenBank/DDBJ whole genome shotgun (WGS) entry which is preliminary data.</text>
</comment>
<accession>A0A5C4VTK2</accession>
<dbReference type="EMBL" id="VDMP01000025">
    <property type="protein sequence ID" value="TNM38569.1"/>
    <property type="molecule type" value="Genomic_DNA"/>
</dbReference>
<dbReference type="PANTHER" id="PTHR37461">
    <property type="entry name" value="ANTI-SIGMA-K FACTOR RSKA"/>
    <property type="match status" value="1"/>
</dbReference>
<keyword evidence="8" id="KW-0804">Transcription</keyword>
<dbReference type="Pfam" id="PF13490">
    <property type="entry name" value="zf-HC2"/>
    <property type="match status" value="1"/>
</dbReference>
<evidence type="ECO:0000256" key="7">
    <source>
        <dbReference type="ARBA" id="ARBA00023136"/>
    </source>
</evidence>
<dbReference type="GO" id="GO:0006417">
    <property type="term" value="P:regulation of translation"/>
    <property type="evidence" value="ECO:0007669"/>
    <property type="project" value="TreeGrafter"/>
</dbReference>
<evidence type="ECO:0000256" key="8">
    <source>
        <dbReference type="ARBA" id="ARBA00023163"/>
    </source>
</evidence>
<evidence type="ECO:0000259" key="13">
    <source>
        <dbReference type="Pfam" id="PF13490"/>
    </source>
</evidence>
<proteinExistence type="predicted"/>
<feature type="transmembrane region" description="Helical" evidence="11">
    <location>
        <begin position="112"/>
        <end position="133"/>
    </location>
</feature>
<evidence type="ECO:0000259" key="12">
    <source>
        <dbReference type="Pfam" id="PF10099"/>
    </source>
</evidence>
<evidence type="ECO:0000256" key="3">
    <source>
        <dbReference type="ARBA" id="ARBA00022475"/>
    </source>
</evidence>
<sequence>MTDHDQTPGWDVHALSGAYAVDALDDVERARFEAHLAHCAECRDEVDGLREAAAVLGSAEPVEPPAALRDRVLEEITQIRPLPPQSTPAPGGAPVELAAARRRLRPLRSGRTGHLLLVAAVLVLVAAAGGLLLRPWADDNPRTPDLTAAERVLAAADAASVDKRFPDGSTATIVISRSEGRAVIRTTDMAPAPDGRVYELWLQTPAGELEPAGLMPDVRDATVLLDGDASRATGVGITVEPDGGSDQPTSQPIAFFTLDS</sequence>
<dbReference type="OrthoDB" id="153510at2"/>
<evidence type="ECO:0000313" key="14">
    <source>
        <dbReference type="EMBL" id="TNM38569.1"/>
    </source>
</evidence>
<keyword evidence="7 11" id="KW-0472">Membrane</keyword>